<accession>A0ABV7J4R2</accession>
<organism evidence="1 2">
    <name type="scientific">Marinicella sediminis</name>
    <dbReference type="NCBI Taxonomy" id="1792834"/>
    <lineage>
        <taxon>Bacteria</taxon>
        <taxon>Pseudomonadati</taxon>
        <taxon>Pseudomonadota</taxon>
        <taxon>Gammaproteobacteria</taxon>
        <taxon>Lysobacterales</taxon>
        <taxon>Marinicellaceae</taxon>
        <taxon>Marinicella</taxon>
    </lineage>
</organism>
<protein>
    <submittedName>
        <fullName evidence="1">Uncharacterized protein</fullName>
    </submittedName>
</protein>
<evidence type="ECO:0000313" key="2">
    <source>
        <dbReference type="Proteomes" id="UP001595533"/>
    </source>
</evidence>
<dbReference type="EMBL" id="JBHRTS010000001">
    <property type="protein sequence ID" value="MFC3192909.1"/>
    <property type="molecule type" value="Genomic_DNA"/>
</dbReference>
<evidence type="ECO:0000313" key="1">
    <source>
        <dbReference type="EMBL" id="MFC3192909.1"/>
    </source>
</evidence>
<comment type="caution">
    <text evidence="1">The sequence shown here is derived from an EMBL/GenBank/DDBJ whole genome shotgun (WGS) entry which is preliminary data.</text>
</comment>
<keyword evidence="2" id="KW-1185">Reference proteome</keyword>
<proteinExistence type="predicted"/>
<gene>
    <name evidence="1" type="ORF">ACFODZ_01520</name>
</gene>
<dbReference type="RefSeq" id="WP_077409575.1">
    <property type="nucleotide sequence ID" value="NZ_JBHRTS010000001.1"/>
</dbReference>
<dbReference type="Proteomes" id="UP001595533">
    <property type="component" value="Unassembled WGS sequence"/>
</dbReference>
<sequence length="156" mass="17726">MAAIPQKFDVPNPDRKTFKRAVELADQLIGHTCCSDKKSVLSEYNALTSSCHSLGDFDVEMCAEEFVGIDLLPEPNFAESLSESDYISLINALRYMDDEPVQAVWFEKILTEHHPGFRDIYNRFDYEKLPEDPSDIYHDITSGSLRDVASFPKNSI</sequence>
<reference evidence="2" key="1">
    <citation type="journal article" date="2019" name="Int. J. Syst. Evol. Microbiol.">
        <title>The Global Catalogue of Microorganisms (GCM) 10K type strain sequencing project: providing services to taxonomists for standard genome sequencing and annotation.</title>
        <authorList>
            <consortium name="The Broad Institute Genomics Platform"/>
            <consortium name="The Broad Institute Genome Sequencing Center for Infectious Disease"/>
            <person name="Wu L."/>
            <person name="Ma J."/>
        </authorList>
    </citation>
    <scope>NUCLEOTIDE SEQUENCE [LARGE SCALE GENOMIC DNA]</scope>
    <source>
        <strain evidence="2">KCTC 42953</strain>
    </source>
</reference>
<name>A0ABV7J4R2_9GAMM</name>